<reference evidence="4" key="1">
    <citation type="submission" date="2014-12" db="EMBL/GenBank/DDBJ databases">
        <title>Genome Sequence of Valsa Canker Pathogens Uncovers a Specific Adaption of Colonization on Woody Bark.</title>
        <authorList>
            <person name="Yin Z."/>
            <person name="Liu H."/>
            <person name="Gao X."/>
            <person name="Li Z."/>
            <person name="Song N."/>
            <person name="Ke X."/>
            <person name="Dai Q."/>
            <person name="Wu Y."/>
            <person name="Sun Y."/>
            <person name="Xu J.-R."/>
            <person name="Kang Z.K."/>
            <person name="Wang L."/>
            <person name="Huang L."/>
        </authorList>
    </citation>
    <scope>NUCLEOTIDE SEQUENCE [LARGE SCALE GENOMIC DNA]</scope>
    <source>
        <strain evidence="4">SXYL134</strain>
    </source>
</reference>
<dbReference type="OrthoDB" id="4951845at2759"/>
<dbReference type="Gene3D" id="1.20.1050.10">
    <property type="match status" value="1"/>
</dbReference>
<evidence type="ECO:0000259" key="1">
    <source>
        <dbReference type="Pfam" id="PF13409"/>
    </source>
</evidence>
<dbReference type="CDD" id="cd03038">
    <property type="entry name" value="GST_N_etherase_LigE"/>
    <property type="match status" value="1"/>
</dbReference>
<gene>
    <name evidence="3" type="ORF">VP1G_08300</name>
</gene>
<dbReference type="AlphaFoldDB" id="A0A194VB65"/>
<protein>
    <recommendedName>
        <fullName evidence="5">GST N-terminal domain-containing protein</fullName>
    </recommendedName>
</protein>
<dbReference type="STRING" id="694573.A0A194VB65"/>
<feature type="domain" description="Glutathione S-transferase UstS-like C-terminal" evidence="2">
    <location>
        <begin position="109"/>
        <end position="207"/>
    </location>
</feature>
<dbReference type="InterPro" id="IPR036282">
    <property type="entry name" value="Glutathione-S-Trfase_C_sf"/>
</dbReference>
<feature type="domain" description="GST N-terminal" evidence="1">
    <location>
        <begin position="20"/>
        <end position="86"/>
    </location>
</feature>
<dbReference type="Pfam" id="PF13409">
    <property type="entry name" value="GST_N_2"/>
    <property type="match status" value="1"/>
</dbReference>
<dbReference type="InterPro" id="IPR004045">
    <property type="entry name" value="Glutathione_S-Trfase_N"/>
</dbReference>
<evidence type="ECO:0008006" key="5">
    <source>
        <dbReference type="Google" id="ProtNLM"/>
    </source>
</evidence>
<name>A0A194VB65_CYTMA</name>
<dbReference type="Gene3D" id="3.40.30.10">
    <property type="entry name" value="Glutaredoxin"/>
    <property type="match status" value="1"/>
</dbReference>
<dbReference type="InterPro" id="IPR054416">
    <property type="entry name" value="GST_UstS-like_C"/>
</dbReference>
<organism evidence="3 4">
    <name type="scientific">Cytospora mali</name>
    <name type="common">Apple Valsa canker fungus</name>
    <name type="synonym">Valsa mali</name>
    <dbReference type="NCBI Taxonomy" id="578113"/>
    <lineage>
        <taxon>Eukaryota</taxon>
        <taxon>Fungi</taxon>
        <taxon>Dikarya</taxon>
        <taxon>Ascomycota</taxon>
        <taxon>Pezizomycotina</taxon>
        <taxon>Sordariomycetes</taxon>
        <taxon>Sordariomycetidae</taxon>
        <taxon>Diaporthales</taxon>
        <taxon>Cytosporaceae</taxon>
        <taxon>Cytospora</taxon>
    </lineage>
</organism>
<dbReference type="SUPFAM" id="SSF52833">
    <property type="entry name" value="Thioredoxin-like"/>
    <property type="match status" value="1"/>
</dbReference>
<sequence>MASQKIVLFDLASKDGNKCWSLNPWKTRFVLNFKGLDYETEFLEYPNLKTRLEPHISASAYTSPTIQYTDGKYIMDSKVIAQAIEKDTPEPSLHLDSPYLTKLEEILPQLMPALQPNYIPAIPKRLLNEASVPYWYETREAKLGVKLDELEKTKGGDPSWSQAEPLLKQVTELLKENPYGPFFAGKTVSYADFVWAGFLIFWRRIGDDRFSEMLKRTGDAKVHQDLLEAVEPWSKRDDH</sequence>
<dbReference type="EMBL" id="KN714767">
    <property type="protein sequence ID" value="KUI61119.1"/>
    <property type="molecule type" value="Genomic_DNA"/>
</dbReference>
<proteinExistence type="predicted"/>
<dbReference type="Proteomes" id="UP000078576">
    <property type="component" value="Unassembled WGS sequence"/>
</dbReference>
<keyword evidence="4" id="KW-1185">Reference proteome</keyword>
<dbReference type="Pfam" id="PF22041">
    <property type="entry name" value="GST_C_7"/>
    <property type="match status" value="1"/>
</dbReference>
<evidence type="ECO:0000259" key="2">
    <source>
        <dbReference type="Pfam" id="PF22041"/>
    </source>
</evidence>
<dbReference type="SUPFAM" id="SSF47616">
    <property type="entry name" value="GST C-terminal domain-like"/>
    <property type="match status" value="1"/>
</dbReference>
<dbReference type="InterPro" id="IPR036249">
    <property type="entry name" value="Thioredoxin-like_sf"/>
</dbReference>
<evidence type="ECO:0000313" key="3">
    <source>
        <dbReference type="EMBL" id="KUI61119.1"/>
    </source>
</evidence>
<accession>A0A194VB65</accession>
<evidence type="ECO:0000313" key="4">
    <source>
        <dbReference type="Proteomes" id="UP000078576"/>
    </source>
</evidence>